<dbReference type="Proteomes" id="UP001566132">
    <property type="component" value="Unassembled WGS sequence"/>
</dbReference>
<sequence>MGILTSTGNTILYVESHRFAVITCFFFTGRGFMTFEVCFDQRETPKEGSRHKEKNSFYKAIKTVKFESSCVQFSSDRIDLSFYDYFLFFIANDKLQEYRFGWIPFLPK</sequence>
<proteinExistence type="predicted"/>
<reference evidence="1 2" key="1">
    <citation type="submission" date="2024-05" db="EMBL/GenBank/DDBJ databases">
        <title>Genetic variation in Jamaican populations of the coffee berry borer (Hypothenemus hampei).</title>
        <authorList>
            <person name="Errbii M."/>
            <person name="Myrie A."/>
        </authorList>
    </citation>
    <scope>NUCLEOTIDE SEQUENCE [LARGE SCALE GENOMIC DNA]</scope>
    <source>
        <strain evidence="1">JA-Hopewell-2020-01-JO</strain>
        <tissue evidence="1">Whole body</tissue>
    </source>
</reference>
<keyword evidence="2" id="KW-1185">Reference proteome</keyword>
<dbReference type="EMBL" id="JBDJPC010000004">
    <property type="protein sequence ID" value="KAL1506507.1"/>
    <property type="molecule type" value="Genomic_DNA"/>
</dbReference>
<gene>
    <name evidence="1" type="ORF">ABEB36_005858</name>
</gene>
<evidence type="ECO:0000313" key="1">
    <source>
        <dbReference type="EMBL" id="KAL1506507.1"/>
    </source>
</evidence>
<evidence type="ECO:0000313" key="2">
    <source>
        <dbReference type="Proteomes" id="UP001566132"/>
    </source>
</evidence>
<protein>
    <submittedName>
        <fullName evidence="1">Uncharacterized protein</fullName>
    </submittedName>
</protein>
<accession>A0ABD1EZN5</accession>
<organism evidence="1 2">
    <name type="scientific">Hypothenemus hampei</name>
    <name type="common">Coffee berry borer</name>
    <dbReference type="NCBI Taxonomy" id="57062"/>
    <lineage>
        <taxon>Eukaryota</taxon>
        <taxon>Metazoa</taxon>
        <taxon>Ecdysozoa</taxon>
        <taxon>Arthropoda</taxon>
        <taxon>Hexapoda</taxon>
        <taxon>Insecta</taxon>
        <taxon>Pterygota</taxon>
        <taxon>Neoptera</taxon>
        <taxon>Endopterygota</taxon>
        <taxon>Coleoptera</taxon>
        <taxon>Polyphaga</taxon>
        <taxon>Cucujiformia</taxon>
        <taxon>Curculionidae</taxon>
        <taxon>Scolytinae</taxon>
        <taxon>Hypothenemus</taxon>
    </lineage>
</organism>
<name>A0ABD1EZN5_HYPHA</name>
<dbReference type="AlphaFoldDB" id="A0ABD1EZN5"/>
<comment type="caution">
    <text evidence="1">The sequence shown here is derived from an EMBL/GenBank/DDBJ whole genome shotgun (WGS) entry which is preliminary data.</text>
</comment>